<evidence type="ECO:0000259" key="2">
    <source>
        <dbReference type="Pfam" id="PF00561"/>
    </source>
</evidence>
<dbReference type="InterPro" id="IPR029058">
    <property type="entry name" value="AB_hydrolase_fold"/>
</dbReference>
<evidence type="ECO:0000313" key="4">
    <source>
        <dbReference type="Proteomes" id="UP001362999"/>
    </source>
</evidence>
<dbReference type="Proteomes" id="UP001362999">
    <property type="component" value="Unassembled WGS sequence"/>
</dbReference>
<sequence length="454" mass="49267">MGSDTVLKLLAAIFMGALFSVGRRWRKSSTILLHFSEKPASLRIRNTSDGSVSTESLENLVEIRCPSLRSPFNPVWWLFSGHLQTIFCVVGDFSKSDQLQYNRTLLRLEEGGTIGLDFAPADHSKVPPDAPIIVILHGLTGGSYESYVRSIVVPATKPVEEGGLGYRAVVVNYRGCAGVPVTSPQLYSAGYTGDIRQALIYISQRYPRAPLLGLGFSLGANVLTRYLAEEGEKSRLVSGCALACPWDLAKNNDRLRYSFTGRFYSKAMATNLINLVRRNLDGLNKFPDAMIANYIPIALNLKGALLDDFDNAFTRIAGGSAPDFPFATAHDYYRWGSSHNIVDKIRVPFLAINAADDPVVQAVPMDGAGNGMVVMALTASGSGASVDRWIKAPVLEWMSLMGEAVVHPSSPSYANISVQDGFHREEGRDGGCKEIEGGGIIQANSWEGVNLQGL</sequence>
<name>A0AAW0APL4_9AGAR</name>
<dbReference type="GO" id="GO:0051793">
    <property type="term" value="P:medium-chain fatty acid catabolic process"/>
    <property type="evidence" value="ECO:0007669"/>
    <property type="project" value="TreeGrafter"/>
</dbReference>
<dbReference type="InterPro" id="IPR050960">
    <property type="entry name" value="AB_hydrolase_4_sf"/>
</dbReference>
<dbReference type="GO" id="GO:0008126">
    <property type="term" value="F:acetylesterase activity"/>
    <property type="evidence" value="ECO:0007669"/>
    <property type="project" value="TreeGrafter"/>
</dbReference>
<protein>
    <submittedName>
        <fullName evidence="3">AB hydrolase-1 domain-containing protein</fullName>
    </submittedName>
</protein>
<dbReference type="EMBL" id="JAWWNJ010000055">
    <property type="protein sequence ID" value="KAK7014882.1"/>
    <property type="molecule type" value="Genomic_DNA"/>
</dbReference>
<dbReference type="AlphaFoldDB" id="A0AAW0APL4"/>
<evidence type="ECO:0000256" key="1">
    <source>
        <dbReference type="ARBA" id="ARBA00010884"/>
    </source>
</evidence>
<dbReference type="GO" id="GO:0047372">
    <property type="term" value="F:monoacylglycerol lipase activity"/>
    <property type="evidence" value="ECO:0007669"/>
    <property type="project" value="TreeGrafter"/>
</dbReference>
<reference evidence="3 4" key="1">
    <citation type="journal article" date="2024" name="J Genomics">
        <title>Draft genome sequencing and assembly of Favolaschia claudopus CIRM-BRFM 2984 isolated from oak limbs.</title>
        <authorList>
            <person name="Navarro D."/>
            <person name="Drula E."/>
            <person name="Chaduli D."/>
            <person name="Cazenave R."/>
            <person name="Ahrendt S."/>
            <person name="Wang J."/>
            <person name="Lipzen A."/>
            <person name="Daum C."/>
            <person name="Barry K."/>
            <person name="Grigoriev I.V."/>
            <person name="Favel A."/>
            <person name="Rosso M.N."/>
            <person name="Martin F."/>
        </authorList>
    </citation>
    <scope>NUCLEOTIDE SEQUENCE [LARGE SCALE GENOMIC DNA]</scope>
    <source>
        <strain evidence="3 4">CIRM-BRFM 2984</strain>
    </source>
</reference>
<gene>
    <name evidence="3" type="ORF">R3P38DRAFT_2998172</name>
</gene>
<dbReference type="PANTHER" id="PTHR10794">
    <property type="entry name" value="ABHYDROLASE DOMAIN-CONTAINING PROTEIN"/>
    <property type="match status" value="1"/>
</dbReference>
<dbReference type="Gene3D" id="3.40.50.1820">
    <property type="entry name" value="alpha/beta hydrolase"/>
    <property type="match status" value="1"/>
</dbReference>
<proteinExistence type="inferred from homology"/>
<keyword evidence="4" id="KW-1185">Reference proteome</keyword>
<dbReference type="Pfam" id="PF00561">
    <property type="entry name" value="Abhydrolase_1"/>
    <property type="match status" value="1"/>
</dbReference>
<dbReference type="InterPro" id="IPR000073">
    <property type="entry name" value="AB_hydrolase_1"/>
</dbReference>
<comment type="similarity">
    <text evidence="1">Belongs to the AB hydrolase superfamily. AB hydrolase 4 family.</text>
</comment>
<keyword evidence="3" id="KW-0378">Hydrolase</keyword>
<evidence type="ECO:0000313" key="3">
    <source>
        <dbReference type="EMBL" id="KAK7014882.1"/>
    </source>
</evidence>
<feature type="domain" description="AB hydrolase-1" evidence="2">
    <location>
        <begin position="131"/>
        <end position="361"/>
    </location>
</feature>
<dbReference type="SUPFAM" id="SSF53474">
    <property type="entry name" value="alpha/beta-Hydrolases"/>
    <property type="match status" value="1"/>
</dbReference>
<organism evidence="3 4">
    <name type="scientific">Favolaschia claudopus</name>
    <dbReference type="NCBI Taxonomy" id="2862362"/>
    <lineage>
        <taxon>Eukaryota</taxon>
        <taxon>Fungi</taxon>
        <taxon>Dikarya</taxon>
        <taxon>Basidiomycota</taxon>
        <taxon>Agaricomycotina</taxon>
        <taxon>Agaricomycetes</taxon>
        <taxon>Agaricomycetidae</taxon>
        <taxon>Agaricales</taxon>
        <taxon>Marasmiineae</taxon>
        <taxon>Mycenaceae</taxon>
        <taxon>Favolaschia</taxon>
    </lineage>
</organism>
<accession>A0AAW0APL4</accession>
<dbReference type="GO" id="GO:0051792">
    <property type="term" value="P:medium-chain fatty acid biosynthetic process"/>
    <property type="evidence" value="ECO:0007669"/>
    <property type="project" value="TreeGrafter"/>
</dbReference>
<dbReference type="PANTHER" id="PTHR10794:SF63">
    <property type="entry name" value="ALPHA_BETA HYDROLASE 1, ISOFORM A"/>
    <property type="match status" value="1"/>
</dbReference>
<comment type="caution">
    <text evidence="3">The sequence shown here is derived from an EMBL/GenBank/DDBJ whole genome shotgun (WGS) entry which is preliminary data.</text>
</comment>